<dbReference type="PANTHER" id="PTHR43335:SF2">
    <property type="entry name" value="ABC TRANSPORTER, ATP-BINDING PROTEIN"/>
    <property type="match status" value="1"/>
</dbReference>
<keyword evidence="5" id="KW-0472">Membrane</keyword>
<dbReference type="PANTHER" id="PTHR43335">
    <property type="entry name" value="ABC TRANSPORTER, ATP-BINDING PROTEIN"/>
    <property type="match status" value="1"/>
</dbReference>
<keyword evidence="2" id="KW-0813">Transport</keyword>
<dbReference type="Gene3D" id="3.30.70.1430">
    <property type="entry name" value="Multidrug efflux transporter AcrB pore domain"/>
    <property type="match status" value="2"/>
</dbReference>
<proteinExistence type="inferred from homology"/>
<dbReference type="Gene3D" id="1.20.1640.10">
    <property type="entry name" value="Multidrug efflux transporter AcrB transmembrane domain"/>
    <property type="match status" value="2"/>
</dbReference>
<dbReference type="InterPro" id="IPR003439">
    <property type="entry name" value="ABC_transporter-like_ATP-bd"/>
</dbReference>
<evidence type="ECO:0000259" key="6">
    <source>
        <dbReference type="PROSITE" id="PS50893"/>
    </source>
</evidence>
<feature type="transmembrane region" description="Helical" evidence="5">
    <location>
        <begin position="411"/>
        <end position="439"/>
    </location>
</feature>
<feature type="transmembrane region" description="Helical" evidence="5">
    <location>
        <begin position="460"/>
        <end position="480"/>
    </location>
</feature>
<dbReference type="SMART" id="SM00382">
    <property type="entry name" value="AAA"/>
    <property type="match status" value="1"/>
</dbReference>
<dbReference type="Gene3D" id="3.30.70.1440">
    <property type="entry name" value="Multidrug efflux transporter AcrB pore domain"/>
    <property type="match status" value="1"/>
</dbReference>
<dbReference type="Gene3D" id="3.40.50.300">
    <property type="entry name" value="P-loop containing nucleotide triphosphate hydrolases"/>
    <property type="match status" value="1"/>
</dbReference>
<keyword evidence="3" id="KW-0547">Nucleotide-binding</keyword>
<dbReference type="PROSITE" id="PS00211">
    <property type="entry name" value="ABC_TRANSPORTER_1"/>
    <property type="match status" value="1"/>
</dbReference>
<feature type="transmembrane region" description="Helical" evidence="5">
    <location>
        <begin position="929"/>
        <end position="950"/>
    </location>
</feature>
<evidence type="ECO:0000256" key="5">
    <source>
        <dbReference type="SAM" id="Phobius"/>
    </source>
</evidence>
<evidence type="ECO:0000313" key="8">
    <source>
        <dbReference type="Proteomes" id="UP001594351"/>
    </source>
</evidence>
<reference evidence="7 8" key="1">
    <citation type="submission" date="2024-09" db="EMBL/GenBank/DDBJ databases">
        <title>Laminarin stimulates single cell rates of sulfate reduction while oxygen inhibits transcriptomic activity in coastal marine sediment.</title>
        <authorList>
            <person name="Lindsay M."/>
            <person name="Orcutt B."/>
            <person name="Emerson D."/>
            <person name="Stepanauskas R."/>
            <person name="D'Angelo T."/>
        </authorList>
    </citation>
    <scope>NUCLEOTIDE SEQUENCE [LARGE SCALE GENOMIC DNA]</scope>
    <source>
        <strain evidence="7">SAG AM-311-K15</strain>
    </source>
</reference>
<gene>
    <name evidence="7" type="ORF">ACFL27_02675</name>
</gene>
<evidence type="ECO:0000313" key="7">
    <source>
        <dbReference type="EMBL" id="MFC1849090.1"/>
    </source>
</evidence>
<feature type="transmembrane region" description="Helical" evidence="5">
    <location>
        <begin position="1000"/>
        <end position="1020"/>
    </location>
</feature>
<comment type="similarity">
    <text evidence="1">Belongs to the ABC transporter superfamily.</text>
</comment>
<protein>
    <submittedName>
        <fullName evidence="7">Efflux RND transporter permease subunit</fullName>
    </submittedName>
</protein>
<dbReference type="InterPro" id="IPR017871">
    <property type="entry name" value="ABC_transporter-like_CS"/>
</dbReference>
<feature type="transmembrane region" description="Helical" evidence="5">
    <location>
        <begin position="354"/>
        <end position="379"/>
    </location>
</feature>
<evidence type="ECO:0000256" key="3">
    <source>
        <dbReference type="ARBA" id="ARBA00022741"/>
    </source>
</evidence>
<dbReference type="Proteomes" id="UP001594351">
    <property type="component" value="Unassembled WGS sequence"/>
</dbReference>
<keyword evidence="8" id="KW-1185">Reference proteome</keyword>
<dbReference type="InterPro" id="IPR003593">
    <property type="entry name" value="AAA+_ATPase"/>
</dbReference>
<sequence>MSFHRADFAGVCFSSGEKRRKSLILKNTTSRSVPLFMFYTVLIISGGVSLSQLPLEYLPLIQNPHLDLFLSLPTCDPDYVASNLTPLLEQELLTLKQIRKVTTTISSNNAQLSIYMRKKNLAAAEKLNLENKIKKILFSQKKFRQAEFYMQSSVDREEAVAHLIMTDISGAAGLEELVRTTLLPRLELLDGVTKTAIRGVPRNEIEIVVDELRLENSDLLISDISSRMPRHLTPRHSLLGSVSSRTKKLPVYLVPKIYEKQNIGEFPLHLPSTAVPLNRVSTVRSVLKDPDTYYLIDGKQCGFVDIFSQRNKNLVKLCGQLKRKVDQWSKTLSEKYPEMALMDFQIYAPEYDRFMALVKTLMVAVFLIFGWLALLALYFLRTLRPVILLVVALAVALALNFLVMLPTGQTINIFTLTGIFTGVIAALTVAITLFIISLGPKMQKVPASDQGRLQTGKFSATPLFLVSLICFIFVIPLFSLPEQVRAIIRLSDSVIYTLRIFALPFIVILIVSIPVILSVLPSALVRGPQRAYQFPGRLSGENRFAAGYQKRLNAIIRDRWRGAVLILFLLASGSFLLKPYLVMTTVSAIHDRDWIRMAFQTVSDADLAETVFYVKQVEQLLHTRAEINTLWTTVEQDYIQFDMQLASQVTTREKTQQLSEKVYAMAKWIPGIQVTSGTADGGGDDFYSTFSSTHALRYRGPYFGTFADLKNNVRKCYKLYNVKIPPDEKLHYCSVSVDPEKLIQQGLSLSTVGQNLSVKQDQGLTIGFTGEPWSDQRSRLRLLSATHSDLEKSGQNISSGQSPLVRKFQPILGNVMLNYDQAPIVKENGIREIVLPLSFSEEMLYIKSYNIPEGAERNMRIQRFLSIMNNIIGSMNLPPGATVELLDYEKEREKEFDTLSSTVVKAYLPLLLLLVIILFALYETVVVPLCILLVLSSVITLTIWTLILTLNPLHEFSYCGLFLIATLATIQSLFILDFLRQNKKGPFSFSYQIKKALHRQGQAFFLSSTVMVLISVPFFFSEPMLRPLGIVLSSGVLAQTLGLFFLLPLALYCSRDLKNLGHYITTLRYERSLALEQQPRSIEVRHLGKIYQNGFRALNGVSLKIEAGVFGLLGPNGAGKTTLMQIIVGTKEQTSGVVYLGGHSRKEFPDFARRMVGYLPQEFDFYENYTAQRLLEQRLILYGIVSPLERRKSILTVLEAVGLGEVATQKIHGFSGGMKRRLGLAILLLRPPPLIIVDEPTVGLDPESRVHFRTILTELSKKSTILLSTHIVEDVEKTCDHLAIMNKGKIIYVGTRADLIARVRRHVWEIVLNEAELQAARKKYIILDKRRVPQGIRCRLLSADKPHPRARPLNPKLEDAYVYCLHTS</sequence>
<keyword evidence="5" id="KW-1133">Transmembrane helix</keyword>
<name>A0ABV6YSB2_UNCC1</name>
<dbReference type="SUPFAM" id="SSF52540">
    <property type="entry name" value="P-loop containing nucleoside triphosphate hydrolases"/>
    <property type="match status" value="1"/>
</dbReference>
<keyword evidence="5" id="KW-0812">Transmembrane</keyword>
<comment type="caution">
    <text evidence="7">The sequence shown here is derived from an EMBL/GenBank/DDBJ whole genome shotgun (WGS) entry which is preliminary data.</text>
</comment>
<dbReference type="PROSITE" id="PS50893">
    <property type="entry name" value="ABC_TRANSPORTER_2"/>
    <property type="match status" value="1"/>
</dbReference>
<dbReference type="SUPFAM" id="SSF82693">
    <property type="entry name" value="Multidrug efflux transporter AcrB pore domain, PN1, PN2, PC1 and PC2 subdomains"/>
    <property type="match status" value="1"/>
</dbReference>
<accession>A0ABV6YSB2</accession>
<feature type="transmembrane region" description="Helical" evidence="5">
    <location>
        <begin position="560"/>
        <end position="577"/>
    </location>
</feature>
<feature type="transmembrane region" description="Helical" evidence="5">
    <location>
        <begin position="386"/>
        <end position="405"/>
    </location>
</feature>
<dbReference type="InterPro" id="IPR027463">
    <property type="entry name" value="AcrB_DN_DC_subdom"/>
</dbReference>
<dbReference type="Gene3D" id="3.30.2090.10">
    <property type="entry name" value="Multidrug efflux transporter AcrB TolC docking domain, DN and DC subdomains"/>
    <property type="match status" value="2"/>
</dbReference>
<feature type="transmembrane region" description="Helical" evidence="5">
    <location>
        <begin position="1032"/>
        <end position="1053"/>
    </location>
</feature>
<feature type="transmembrane region" description="Helical" evidence="5">
    <location>
        <begin position="956"/>
        <end position="979"/>
    </location>
</feature>
<dbReference type="SUPFAM" id="SSF82866">
    <property type="entry name" value="Multidrug efflux transporter AcrB transmembrane domain"/>
    <property type="match status" value="2"/>
</dbReference>
<dbReference type="Gene3D" id="3.30.70.1320">
    <property type="entry name" value="Multidrug efflux transporter AcrB pore domain like"/>
    <property type="match status" value="1"/>
</dbReference>
<dbReference type="InterPro" id="IPR027417">
    <property type="entry name" value="P-loop_NTPase"/>
</dbReference>
<evidence type="ECO:0000256" key="1">
    <source>
        <dbReference type="ARBA" id="ARBA00005417"/>
    </source>
</evidence>
<keyword evidence="4" id="KW-0067">ATP-binding</keyword>
<dbReference type="EMBL" id="JBHPBY010000020">
    <property type="protein sequence ID" value="MFC1849090.1"/>
    <property type="molecule type" value="Genomic_DNA"/>
</dbReference>
<feature type="transmembrane region" description="Helical" evidence="5">
    <location>
        <begin position="906"/>
        <end position="922"/>
    </location>
</feature>
<dbReference type="Pfam" id="PF00873">
    <property type="entry name" value="ACR_tran"/>
    <property type="match status" value="2"/>
</dbReference>
<organism evidence="7 8">
    <name type="scientific">candidate division CSSED10-310 bacterium</name>
    <dbReference type="NCBI Taxonomy" id="2855610"/>
    <lineage>
        <taxon>Bacteria</taxon>
        <taxon>Bacteria division CSSED10-310</taxon>
    </lineage>
</organism>
<feature type="domain" description="ABC transporter" evidence="6">
    <location>
        <begin position="1082"/>
        <end position="1312"/>
    </location>
</feature>
<evidence type="ECO:0000256" key="4">
    <source>
        <dbReference type="ARBA" id="ARBA00022840"/>
    </source>
</evidence>
<dbReference type="Pfam" id="PF00005">
    <property type="entry name" value="ABC_tran"/>
    <property type="match status" value="1"/>
</dbReference>
<evidence type="ECO:0000256" key="2">
    <source>
        <dbReference type="ARBA" id="ARBA00022448"/>
    </source>
</evidence>
<dbReference type="InterPro" id="IPR001036">
    <property type="entry name" value="Acrflvin-R"/>
</dbReference>
<feature type="transmembrane region" description="Helical" evidence="5">
    <location>
        <begin position="500"/>
        <end position="520"/>
    </location>
</feature>